<evidence type="ECO:0000313" key="1">
    <source>
        <dbReference type="EMBL" id="GAA2001540.1"/>
    </source>
</evidence>
<dbReference type="RefSeq" id="WP_344307106.1">
    <property type="nucleotide sequence ID" value="NZ_BAAANO010000007.1"/>
</dbReference>
<protein>
    <recommendedName>
        <fullName evidence="3">DUF2505 domain-containing protein</fullName>
    </recommendedName>
</protein>
<reference evidence="1 2" key="1">
    <citation type="journal article" date="2019" name="Int. J. Syst. Evol. Microbiol.">
        <title>The Global Catalogue of Microorganisms (GCM) 10K type strain sequencing project: providing services to taxonomists for standard genome sequencing and annotation.</title>
        <authorList>
            <consortium name="The Broad Institute Genomics Platform"/>
            <consortium name="The Broad Institute Genome Sequencing Center for Infectious Disease"/>
            <person name="Wu L."/>
            <person name="Ma J."/>
        </authorList>
    </citation>
    <scope>NUCLEOTIDE SEQUENCE [LARGE SCALE GENOMIC DNA]</scope>
    <source>
        <strain evidence="1 2">JCM 14546</strain>
    </source>
</reference>
<comment type="caution">
    <text evidence="1">The sequence shown here is derived from an EMBL/GenBank/DDBJ whole genome shotgun (WGS) entry which is preliminary data.</text>
</comment>
<evidence type="ECO:0000313" key="2">
    <source>
        <dbReference type="Proteomes" id="UP001500755"/>
    </source>
</evidence>
<organism evidence="1 2">
    <name type="scientific">Brevibacterium samyangense</name>
    <dbReference type="NCBI Taxonomy" id="366888"/>
    <lineage>
        <taxon>Bacteria</taxon>
        <taxon>Bacillati</taxon>
        <taxon>Actinomycetota</taxon>
        <taxon>Actinomycetes</taxon>
        <taxon>Micrococcales</taxon>
        <taxon>Brevibacteriaceae</taxon>
        <taxon>Brevibacterium</taxon>
    </lineage>
</organism>
<name>A0ABN2T8H3_9MICO</name>
<accession>A0ABN2T8H3</accession>
<sequence length="165" mass="17389">MKTIELRRRYDVGLHSLMTRIGDPARWTDDTTDTAAAPAEVEVSRPVADGLGLVVRAPLAGDALPDTVKRFLPAGASLVQSVSAAPFSPTDDTATVRIEAEVPGAPAQVSIVLELTAQGTATAARAITRISSDVPLFGSMVESALEPTIERILVDRLERFAAPDA</sequence>
<dbReference type="Pfam" id="PF10698">
    <property type="entry name" value="DUF2505"/>
    <property type="match status" value="1"/>
</dbReference>
<keyword evidence="2" id="KW-1185">Reference proteome</keyword>
<gene>
    <name evidence="1" type="ORF">GCM10009755_07450</name>
</gene>
<dbReference type="InterPro" id="IPR019639">
    <property type="entry name" value="DUF2505"/>
</dbReference>
<dbReference type="Proteomes" id="UP001500755">
    <property type="component" value="Unassembled WGS sequence"/>
</dbReference>
<dbReference type="EMBL" id="BAAANO010000007">
    <property type="protein sequence ID" value="GAA2001540.1"/>
    <property type="molecule type" value="Genomic_DNA"/>
</dbReference>
<evidence type="ECO:0008006" key="3">
    <source>
        <dbReference type="Google" id="ProtNLM"/>
    </source>
</evidence>
<proteinExistence type="predicted"/>